<gene>
    <name evidence="2" type="ORF">ABFW12_22945</name>
</gene>
<evidence type="ECO:0000313" key="3">
    <source>
        <dbReference type="Proteomes" id="UP001558474"/>
    </source>
</evidence>
<reference evidence="2 3" key="1">
    <citation type="submission" date="2024-04" db="EMBL/GenBank/DDBJ databases">
        <title>Genomic Markers of Mycobacteria.</title>
        <authorList>
            <person name="Soliman M.S."/>
            <person name="Elkholy A."/>
            <person name="Soliman N.S."/>
            <person name="Abbas A."/>
            <person name="Khayrat S."/>
            <person name="Shawky S."/>
        </authorList>
    </citation>
    <scope>NUCLEOTIDE SEQUENCE [LARGE SCALE GENOMIC DNA]</scope>
    <source>
        <strain evidence="2 3">Egy-CU-AM5</strain>
    </source>
</reference>
<dbReference type="Pfam" id="PF05133">
    <property type="entry name" value="SPP1_portal"/>
    <property type="match status" value="1"/>
</dbReference>
<accession>A0ABV3VIQ8</accession>
<dbReference type="EMBL" id="JBDLOU010000058">
    <property type="protein sequence ID" value="MEX3741089.1"/>
    <property type="molecule type" value="Genomic_DNA"/>
</dbReference>
<evidence type="ECO:0000313" key="2">
    <source>
        <dbReference type="EMBL" id="MEX3741089.1"/>
    </source>
</evidence>
<evidence type="ECO:0000256" key="1">
    <source>
        <dbReference type="SAM" id="MobiDB-lite"/>
    </source>
</evidence>
<sequence length="488" mass="53100">MTIPMGGNLLPTPMTVASKDLNEREQLIAWRLAAQLFSRRAEYVLSQQYYDGTQLVPSLGISVPPELESLRAIVGWGGSAVDAVSERLVMQGFILNGKSDVDDELLETFQSNNMDAEAPMVHDDSMICGNGLVLIGVNSNGEPVITGESPLNMAVHVHRATGIVTGGYQTYLDADPVSETYGRMRSALYTPEVDTHMVAGENGWEVVDRDEHPETAEHGCAVVAFTNSPSTGNRLGTSEIAPAWRNCMNRAARTWVELEVMREFHILRKIMFLGASERAFQDAEGNIKTVWESYADFMPAIEADDEGNVPEVKEIQGQSPEGLLKIIDGEARLMSGYTGLNPQNMGIINTGNPVSGDSIRMADQRLKARTERKAAGYGNGWVRVGRWTYLVRGEDRPELKRAEVDWGPMGIPTPAADSAAVAQQRAAGQIPDRSATVQSRLGYSAIERKNMEAEFREADGRALVDAVTGRPTPPPIPADVARGDNSAA</sequence>
<dbReference type="RefSeq" id="WP_368573788.1">
    <property type="nucleotide sequence ID" value="NZ_JBDLOU010000058.1"/>
</dbReference>
<dbReference type="InterPro" id="IPR021145">
    <property type="entry name" value="Portal_protein_SPP1_Gp6-like"/>
</dbReference>
<proteinExistence type="predicted"/>
<keyword evidence="3" id="KW-1185">Reference proteome</keyword>
<comment type="caution">
    <text evidence="2">The sequence shown here is derived from an EMBL/GenBank/DDBJ whole genome shotgun (WGS) entry which is preliminary data.</text>
</comment>
<feature type="region of interest" description="Disordered" evidence="1">
    <location>
        <begin position="465"/>
        <end position="488"/>
    </location>
</feature>
<dbReference type="Proteomes" id="UP001558474">
    <property type="component" value="Unassembled WGS sequence"/>
</dbReference>
<name>A0ABV3VIQ8_9MYCO</name>
<organism evidence="2 3">
    <name type="scientific">Mycolicibacterium porcinum</name>
    <dbReference type="NCBI Taxonomy" id="39693"/>
    <lineage>
        <taxon>Bacteria</taxon>
        <taxon>Bacillati</taxon>
        <taxon>Actinomycetota</taxon>
        <taxon>Actinomycetes</taxon>
        <taxon>Mycobacteriales</taxon>
        <taxon>Mycobacteriaceae</taxon>
        <taxon>Mycolicibacterium</taxon>
    </lineage>
</organism>
<protein>
    <submittedName>
        <fullName evidence="2">Phage portal protein</fullName>
    </submittedName>
</protein>